<evidence type="ECO:0000256" key="1">
    <source>
        <dbReference type="SAM" id="SignalP"/>
    </source>
</evidence>
<keyword evidence="1" id="KW-0732">Signal</keyword>
<name>A0A6I6N1D5_9ACTN</name>
<feature type="signal peptide" evidence="1">
    <location>
        <begin position="1"/>
        <end position="29"/>
    </location>
</feature>
<dbReference type="AlphaFoldDB" id="A0A6I6N1D5"/>
<dbReference type="Proteomes" id="UP000436138">
    <property type="component" value="Chromosome"/>
</dbReference>
<keyword evidence="3" id="KW-1185">Reference proteome</keyword>
<organism evidence="2 3">
    <name type="scientific">Streptomyces broussonetiae</name>
    <dbReference type="NCBI Taxonomy" id="2686304"/>
    <lineage>
        <taxon>Bacteria</taxon>
        <taxon>Bacillati</taxon>
        <taxon>Actinomycetota</taxon>
        <taxon>Actinomycetes</taxon>
        <taxon>Kitasatosporales</taxon>
        <taxon>Streptomycetaceae</taxon>
        <taxon>Streptomyces</taxon>
    </lineage>
</organism>
<accession>A0A6I6N1D5</accession>
<sequence length="166" mass="16485">MSMAHRLALAATALTLTAGLAAVAVPAQASTATAAAQPSITSVAFSGAHGPGVASPTITVNGSGFGTTPPAGTNNNVTSCGTYTNNGNAYGNQLYFIDDNNFEAGYGDGSGANCIGITVVSWNSSQVVLRFGSSYGSFAHWYLSNGDGYALSVNNGIFGGSVSGLS</sequence>
<evidence type="ECO:0000313" key="2">
    <source>
        <dbReference type="EMBL" id="QHA02645.1"/>
    </source>
</evidence>
<proteinExistence type="predicted"/>
<feature type="chain" id="PRO_5026151333" evidence="1">
    <location>
        <begin position="30"/>
        <end position="166"/>
    </location>
</feature>
<reference evidence="2 3" key="1">
    <citation type="submission" date="2019-12" db="EMBL/GenBank/DDBJ databases">
        <title>Streptomyces sp. strain T44 isolated from rhizosphere soil of Broussonetia papyrifera.</title>
        <authorList>
            <person name="Mo P."/>
        </authorList>
    </citation>
    <scope>NUCLEOTIDE SEQUENCE [LARGE SCALE GENOMIC DNA]</scope>
    <source>
        <strain evidence="2 3">T44</strain>
    </source>
</reference>
<gene>
    <name evidence="2" type="ORF">GQF42_04495</name>
</gene>
<evidence type="ECO:0000313" key="3">
    <source>
        <dbReference type="Proteomes" id="UP000436138"/>
    </source>
</evidence>
<dbReference type="KEGG" id="sbro:GQF42_04495"/>
<dbReference type="EMBL" id="CP047020">
    <property type="protein sequence ID" value="QHA02645.1"/>
    <property type="molecule type" value="Genomic_DNA"/>
</dbReference>
<protein>
    <submittedName>
        <fullName evidence="2">Uncharacterized protein</fullName>
    </submittedName>
</protein>